<comment type="similarity">
    <text evidence="1 6 7">Belongs to the glycosyl hydrolase 9 (cellulase E) family.</text>
</comment>
<evidence type="ECO:0000256" key="1">
    <source>
        <dbReference type="ARBA" id="ARBA00007072"/>
    </source>
</evidence>
<feature type="active site" evidence="6">
    <location>
        <position position="540"/>
    </location>
</feature>
<keyword evidence="11" id="KW-1185">Reference proteome</keyword>
<dbReference type="InterPro" id="IPR014756">
    <property type="entry name" value="Ig_E-set"/>
</dbReference>
<dbReference type="GO" id="GO:0030245">
    <property type="term" value="P:cellulose catabolic process"/>
    <property type="evidence" value="ECO:0007669"/>
    <property type="project" value="UniProtKB-KW"/>
</dbReference>
<evidence type="ECO:0000259" key="9">
    <source>
        <dbReference type="Pfam" id="PF02927"/>
    </source>
</evidence>
<dbReference type="InterPro" id="IPR008928">
    <property type="entry name" value="6-hairpin_glycosidase_sf"/>
</dbReference>
<dbReference type="SUPFAM" id="SSF81296">
    <property type="entry name" value="E set domains"/>
    <property type="match status" value="1"/>
</dbReference>
<reference evidence="10 11" key="1">
    <citation type="submission" date="2019-11" db="EMBL/GenBank/DDBJ databases">
        <title>Pedobacter sp. HMF7647 Genome sequencing and assembly.</title>
        <authorList>
            <person name="Kang H."/>
            <person name="Kim H."/>
            <person name="Joh K."/>
        </authorList>
    </citation>
    <scope>NUCLEOTIDE SEQUENCE [LARGE SCALE GENOMIC DNA]</scope>
    <source>
        <strain evidence="10 11">HMF7647</strain>
    </source>
</reference>
<keyword evidence="2 6" id="KW-0378">Hydrolase</keyword>
<dbReference type="Proteomes" id="UP000466586">
    <property type="component" value="Unassembled WGS sequence"/>
</dbReference>
<protein>
    <recommendedName>
        <fullName evidence="7">Endoglucanase</fullName>
        <ecNumber evidence="7">3.2.1.4</ecNumber>
    </recommendedName>
</protein>
<keyword evidence="3 6" id="KW-0119">Carbohydrate metabolism</keyword>
<evidence type="ECO:0000256" key="2">
    <source>
        <dbReference type="ARBA" id="ARBA00022801"/>
    </source>
</evidence>
<keyword evidence="7" id="KW-0136">Cellulose degradation</keyword>
<evidence type="ECO:0000256" key="7">
    <source>
        <dbReference type="RuleBase" id="RU361166"/>
    </source>
</evidence>
<dbReference type="InterPro" id="IPR012341">
    <property type="entry name" value="6hp_glycosidase-like_sf"/>
</dbReference>
<dbReference type="EC" id="3.2.1.4" evidence="7"/>
<keyword evidence="5 6" id="KW-0624">Polysaccharide degradation</keyword>
<evidence type="ECO:0000256" key="3">
    <source>
        <dbReference type="ARBA" id="ARBA00023277"/>
    </source>
</evidence>
<dbReference type="CDD" id="cd02850">
    <property type="entry name" value="E_set_Cellulase_N"/>
    <property type="match status" value="1"/>
</dbReference>
<accession>A0A7K1Y568</accession>
<dbReference type="Pfam" id="PF02927">
    <property type="entry name" value="CelD_N"/>
    <property type="match status" value="1"/>
</dbReference>
<name>A0A7K1Y568_9SPHI</name>
<dbReference type="EMBL" id="WVHT01000001">
    <property type="protein sequence ID" value="MXV49560.1"/>
    <property type="molecule type" value="Genomic_DNA"/>
</dbReference>
<gene>
    <name evidence="10" type="ORF">GS399_01135</name>
</gene>
<evidence type="ECO:0000313" key="11">
    <source>
        <dbReference type="Proteomes" id="UP000466586"/>
    </source>
</evidence>
<dbReference type="SUPFAM" id="SSF48208">
    <property type="entry name" value="Six-hairpin glycosidases"/>
    <property type="match status" value="1"/>
</dbReference>
<evidence type="ECO:0000313" key="10">
    <source>
        <dbReference type="EMBL" id="MXV49560.1"/>
    </source>
</evidence>
<feature type="domain" description="Glycoside hydrolase family 9" evidence="8">
    <location>
        <begin position="105"/>
        <end position="552"/>
    </location>
</feature>
<sequence>MLFIAVFTGSINVFAQQNIRLNQVGFYPSSEKIAVDVADTSGSFEVLDKNSSLVLKSKIAISTRPALSGKRTGILDFSVLKKPGTYTLKTASGQSYPFTISKDVYMNAGKAAIKAFYYQRASIELTSQYAGKWARKTGHPDNKVLIHSSAADAKRPEGTVVSASRGWYDAGDYNKYIVNSGITMGTLLSLYEDFPAYFKHLDLNIPESKNQLPDILDEVLWNLRWMLAMQDPNDGGVYHKLTNAKFDAMVMPDKSQAEPRYIVQKGTAATLDFAAVCAQAARILKNFDKELPGLSDSCLNASERAWLWAQSNRDVVYDQDKMNKTFQPPIVTGAYGDHSFSDEFNWAAAELYVTTKKQEYISAINLNADLSLPNWAQVNMLAVYSLLRAGAKVKPGVKEKFLQFASNLIKEADQTAYKTVMGQTARDFNWGSSSNAANQGIACINAFLISKDRKYLAYAQSNVDYLLGRNGTGYSYETGVGSKPVMHPHHRPSVADDIIEPIPGLLSGGPNPGMQDGVKVPSLIPDEAFIDDDRAYACNEIAINWNAPLVYLVNALQVLQKQIK</sequence>
<evidence type="ECO:0000256" key="4">
    <source>
        <dbReference type="ARBA" id="ARBA00023295"/>
    </source>
</evidence>
<dbReference type="GO" id="GO:0008810">
    <property type="term" value="F:cellulase activity"/>
    <property type="evidence" value="ECO:0007669"/>
    <property type="project" value="UniProtKB-EC"/>
</dbReference>
<dbReference type="InterPro" id="IPR001701">
    <property type="entry name" value="Glyco_hydro_9"/>
</dbReference>
<dbReference type="Pfam" id="PF00759">
    <property type="entry name" value="Glyco_hydro_9"/>
    <property type="match status" value="1"/>
</dbReference>
<feature type="domain" description="Cellulase Ig-like" evidence="9">
    <location>
        <begin position="16"/>
        <end position="92"/>
    </location>
</feature>
<evidence type="ECO:0000256" key="6">
    <source>
        <dbReference type="PROSITE-ProRule" id="PRU10060"/>
    </source>
</evidence>
<comment type="catalytic activity">
    <reaction evidence="7">
        <text>Endohydrolysis of (1-&gt;4)-beta-D-glucosidic linkages in cellulose, lichenin and cereal beta-D-glucans.</text>
        <dbReference type="EC" id="3.2.1.4"/>
    </reaction>
</comment>
<proteinExistence type="inferred from homology"/>
<dbReference type="AlphaFoldDB" id="A0A7K1Y568"/>
<dbReference type="InterPro" id="IPR013783">
    <property type="entry name" value="Ig-like_fold"/>
</dbReference>
<dbReference type="PROSITE" id="PS00698">
    <property type="entry name" value="GH9_3"/>
    <property type="match status" value="1"/>
</dbReference>
<dbReference type="Gene3D" id="2.60.40.10">
    <property type="entry name" value="Immunoglobulins"/>
    <property type="match status" value="1"/>
</dbReference>
<keyword evidence="4 6" id="KW-0326">Glycosidase</keyword>
<comment type="caution">
    <text evidence="10">The sequence shown here is derived from an EMBL/GenBank/DDBJ whole genome shotgun (WGS) entry which is preliminary data.</text>
</comment>
<organism evidence="10 11">
    <name type="scientific">Hufsiella arboris</name>
    <dbReference type="NCBI Taxonomy" id="2695275"/>
    <lineage>
        <taxon>Bacteria</taxon>
        <taxon>Pseudomonadati</taxon>
        <taxon>Bacteroidota</taxon>
        <taxon>Sphingobacteriia</taxon>
        <taxon>Sphingobacteriales</taxon>
        <taxon>Sphingobacteriaceae</taxon>
        <taxon>Hufsiella</taxon>
    </lineage>
</organism>
<dbReference type="InterPro" id="IPR033126">
    <property type="entry name" value="Glyco_hydro_9_Asp/Glu_AS"/>
</dbReference>
<evidence type="ECO:0000259" key="8">
    <source>
        <dbReference type="Pfam" id="PF00759"/>
    </source>
</evidence>
<dbReference type="Gene3D" id="1.50.10.10">
    <property type="match status" value="1"/>
</dbReference>
<dbReference type="PANTHER" id="PTHR22298">
    <property type="entry name" value="ENDO-1,4-BETA-GLUCANASE"/>
    <property type="match status" value="1"/>
</dbReference>
<dbReference type="InterPro" id="IPR004197">
    <property type="entry name" value="Cellulase_Ig-like"/>
</dbReference>
<feature type="active site" evidence="6">
    <location>
        <position position="531"/>
    </location>
</feature>
<evidence type="ECO:0000256" key="5">
    <source>
        <dbReference type="ARBA" id="ARBA00023326"/>
    </source>
</evidence>